<keyword evidence="12" id="KW-1185">Reference proteome</keyword>
<evidence type="ECO:0000313" key="11">
    <source>
        <dbReference type="EMBL" id="KAF6134434.1"/>
    </source>
</evidence>
<dbReference type="InterPro" id="IPR041664">
    <property type="entry name" value="AAA_16"/>
</dbReference>
<feature type="region of interest" description="Disordered" evidence="7">
    <location>
        <begin position="1"/>
        <end position="36"/>
    </location>
</feature>
<evidence type="ECO:0000313" key="12">
    <source>
        <dbReference type="Proteomes" id="UP000541444"/>
    </source>
</evidence>
<dbReference type="InterPro" id="IPR027417">
    <property type="entry name" value="P-loop_NTPase"/>
</dbReference>
<dbReference type="PANTHER" id="PTHR12705">
    <property type="entry name" value="ORIGIN RECOGNITION COMPLEX SUBUNIT 5"/>
    <property type="match status" value="1"/>
</dbReference>
<dbReference type="OrthoDB" id="365981at2759"/>
<dbReference type="GO" id="GO:0006270">
    <property type="term" value="P:DNA replication initiation"/>
    <property type="evidence" value="ECO:0007669"/>
    <property type="project" value="TreeGrafter"/>
</dbReference>
<dbReference type="Proteomes" id="UP000541444">
    <property type="component" value="Unassembled WGS sequence"/>
</dbReference>
<feature type="domain" description="Orc1-like AAA ATPase" evidence="8">
    <location>
        <begin position="61"/>
        <end position="203"/>
    </location>
</feature>
<dbReference type="Pfam" id="PF21639">
    <property type="entry name" value="ORC5_lid"/>
    <property type="match status" value="1"/>
</dbReference>
<organism evidence="11 12">
    <name type="scientific">Kingdonia uniflora</name>
    <dbReference type="NCBI Taxonomy" id="39325"/>
    <lineage>
        <taxon>Eukaryota</taxon>
        <taxon>Viridiplantae</taxon>
        <taxon>Streptophyta</taxon>
        <taxon>Embryophyta</taxon>
        <taxon>Tracheophyta</taxon>
        <taxon>Spermatophyta</taxon>
        <taxon>Magnoliopsida</taxon>
        <taxon>Ranunculales</taxon>
        <taxon>Circaeasteraceae</taxon>
        <taxon>Kingdonia</taxon>
    </lineage>
</organism>
<dbReference type="Gene3D" id="3.40.50.300">
    <property type="entry name" value="P-loop containing nucleotide triphosphate hydrolases"/>
    <property type="match status" value="1"/>
</dbReference>
<evidence type="ECO:0000256" key="6">
    <source>
        <dbReference type="ARBA" id="ARBA00023242"/>
    </source>
</evidence>
<accession>A0A7J7KVX4</accession>
<dbReference type="PANTHER" id="PTHR12705:SF0">
    <property type="entry name" value="ORIGIN RECOGNITION COMPLEX SUBUNIT 5"/>
    <property type="match status" value="1"/>
</dbReference>
<keyword evidence="6" id="KW-0539">Nucleus</keyword>
<evidence type="ECO:0008006" key="13">
    <source>
        <dbReference type="Google" id="ProtNLM"/>
    </source>
</evidence>
<evidence type="ECO:0000256" key="2">
    <source>
        <dbReference type="ARBA" id="ARBA00006269"/>
    </source>
</evidence>
<evidence type="ECO:0000256" key="7">
    <source>
        <dbReference type="SAM" id="MobiDB-lite"/>
    </source>
</evidence>
<evidence type="ECO:0000256" key="1">
    <source>
        <dbReference type="ARBA" id="ARBA00004123"/>
    </source>
</evidence>
<evidence type="ECO:0000259" key="10">
    <source>
        <dbReference type="Pfam" id="PF21639"/>
    </source>
</evidence>
<sequence>MENEGSPHVIRRTTRSSSSSMPNTPNKIQESKKKVDSCSPSILDDLVSREEHVSLDTLVSNFPGRKLQILDILRLVGPLNSPMLPLYLYGGPSTGKTSVVLQIFRHLKRPFVYSGCRTCYNPRVLFESILNQLALHRRNLGNGYSSAKRCERPADFVTYLQELLTGVITSLKANSAKPGLLETGERASGEMVYLIFDDIELVREWHKHSGIISLLFKLHCYLKIPEVGLIFITNSSPDTYYLDTVLAEEPVHLFFPDYTEDELEQIFLRNQPNPKLYSSFLDAVLNPFCRITRRIDVLSIAFEPLFQKYCKPLSDLGLVPNRDEKRILCSYLNPHIALSTNEVFKVLSNSSLEVEENEEKAKKKENVRKLGDGQDPNDIDFHISISAKYLLISAFLASRNPATLDAALFDSTGGGDNRKRKRKSSETSKEQKEQGEQDLLMKGPGTFPLERLLAIFQCITSVAEGFVEEEQLKDGLLEVEVGDCGLMSDVLLQLSTLCNASFISRGESCPLEGLTRYRSTVSEDMALKVARSLKFPLSKYLYRR</sequence>
<evidence type="ECO:0000259" key="8">
    <source>
        <dbReference type="Pfam" id="PF13191"/>
    </source>
</evidence>
<feature type="domain" description="ORC5 lid" evidence="10">
    <location>
        <begin position="277"/>
        <end position="321"/>
    </location>
</feature>
<keyword evidence="4" id="KW-0547">Nucleotide-binding</keyword>
<protein>
    <recommendedName>
        <fullName evidence="13">Origin of replication complex subunit 5</fullName>
    </recommendedName>
</protein>
<dbReference type="SUPFAM" id="SSF52540">
    <property type="entry name" value="P-loop containing nucleoside triphosphate hydrolases"/>
    <property type="match status" value="1"/>
</dbReference>
<dbReference type="FunFam" id="3.40.50.300:FF:002310">
    <property type="entry name" value="Origin of replication complex subunit 5"/>
    <property type="match status" value="1"/>
</dbReference>
<comment type="subcellular location">
    <subcellularLocation>
        <location evidence="1">Nucleus</location>
    </subcellularLocation>
</comment>
<dbReference type="AlphaFoldDB" id="A0A7J7KVX4"/>
<evidence type="ECO:0000256" key="4">
    <source>
        <dbReference type="ARBA" id="ARBA00022741"/>
    </source>
</evidence>
<dbReference type="GO" id="GO:0005664">
    <property type="term" value="C:nuclear origin of replication recognition complex"/>
    <property type="evidence" value="ECO:0007669"/>
    <property type="project" value="TreeGrafter"/>
</dbReference>
<keyword evidence="3" id="KW-0235">DNA replication</keyword>
<gene>
    <name evidence="11" type="ORF">GIB67_041224</name>
</gene>
<dbReference type="InterPro" id="IPR048866">
    <property type="entry name" value="ORC5_lid"/>
</dbReference>
<evidence type="ECO:0000256" key="5">
    <source>
        <dbReference type="ARBA" id="ARBA00022840"/>
    </source>
</evidence>
<feature type="domain" description="Origin recognition complex subunit 5 C-terminal" evidence="9">
    <location>
        <begin position="384"/>
        <end position="541"/>
    </location>
</feature>
<proteinExistence type="inferred from homology"/>
<dbReference type="InterPro" id="IPR020796">
    <property type="entry name" value="ORC5"/>
</dbReference>
<comment type="caution">
    <text evidence="11">The sequence shown here is derived from an EMBL/GenBank/DDBJ whole genome shotgun (WGS) entry which is preliminary data.</text>
</comment>
<dbReference type="GO" id="GO:0003688">
    <property type="term" value="F:DNA replication origin binding"/>
    <property type="evidence" value="ECO:0007669"/>
    <property type="project" value="TreeGrafter"/>
</dbReference>
<feature type="region of interest" description="Disordered" evidence="7">
    <location>
        <begin position="407"/>
        <end position="442"/>
    </location>
</feature>
<evidence type="ECO:0000256" key="3">
    <source>
        <dbReference type="ARBA" id="ARBA00022705"/>
    </source>
</evidence>
<reference evidence="11 12" key="1">
    <citation type="journal article" date="2020" name="IScience">
        <title>Genome Sequencing of the Endangered Kingdonia uniflora (Circaeasteraceae, Ranunculales) Reveals Potential Mechanisms of Evolutionary Specialization.</title>
        <authorList>
            <person name="Sun Y."/>
            <person name="Deng T."/>
            <person name="Zhang A."/>
            <person name="Moore M.J."/>
            <person name="Landis J.B."/>
            <person name="Lin N."/>
            <person name="Zhang H."/>
            <person name="Zhang X."/>
            <person name="Huang J."/>
            <person name="Zhang X."/>
            <person name="Sun H."/>
            <person name="Wang H."/>
        </authorList>
    </citation>
    <scope>NUCLEOTIDE SEQUENCE [LARGE SCALE GENOMIC DNA]</scope>
    <source>
        <strain evidence="11">TB1705</strain>
        <tissue evidence="11">Leaf</tissue>
    </source>
</reference>
<evidence type="ECO:0000259" key="9">
    <source>
        <dbReference type="Pfam" id="PF14630"/>
    </source>
</evidence>
<comment type="similarity">
    <text evidence="2">Belongs to the ORC5 family.</text>
</comment>
<dbReference type="Pfam" id="PF13191">
    <property type="entry name" value="AAA_16"/>
    <property type="match status" value="1"/>
</dbReference>
<keyword evidence="5" id="KW-0067">ATP-binding</keyword>
<dbReference type="InterPro" id="IPR047088">
    <property type="entry name" value="ORC5_C"/>
</dbReference>
<feature type="compositionally biased region" description="Basic and acidic residues" evidence="7">
    <location>
        <begin position="424"/>
        <end position="435"/>
    </location>
</feature>
<dbReference type="Pfam" id="PF14630">
    <property type="entry name" value="ORC5_C"/>
    <property type="match status" value="1"/>
</dbReference>
<dbReference type="EMBL" id="JACGCM010002844">
    <property type="protein sequence ID" value="KAF6134434.1"/>
    <property type="molecule type" value="Genomic_DNA"/>
</dbReference>
<name>A0A7J7KVX4_9MAGN</name>